<dbReference type="PANTHER" id="PTHR40621:SF6">
    <property type="entry name" value="AP-1-LIKE TRANSCRIPTION FACTOR YAP1-RELATED"/>
    <property type="match status" value="1"/>
</dbReference>
<comment type="subcellular location">
    <subcellularLocation>
        <location evidence="1">Nucleus</location>
    </subcellularLocation>
</comment>
<sequence>MEQETTEHTKSKAGRKQSGTEPLTRRAQLNRENQRKFRQRKEQYVANLERQNAEFNEIVAAKNAEAAGLQASVSSLQDEIVSLKRLVLQLEVANRAILNQPTPSISTERNSCRMCSLERANAVFSDGQVKVLSLKLAAAEAEIQNLKEIGNSMRNQPYMLPSGFDFLFATSSNNNSLTALEKSEFTELGPGTNPIRMDDSQHALLSNSSGGLGPSIPFTNHGFPTATGSALKTSNSESIILTTSPNGSNGDDWMDEFMMTSTGDTLPPVAFVKQRVASAESLYGPMRVEFARYSMKCIPALKNSSLVDEWVEASTDYVYQIMAEGDPPREVNTQREPLPSKGMSLRNGLLKIPSLSTCVQEIEELCFTFLNVPFTASDFAYAGKLIRAMQSRCVNYSEKTELQSQLFQFDVKVQDLSEKKFEDAMTDLDKIYAQ</sequence>
<protein>
    <recommendedName>
        <fullName evidence="7">BZIP domain-containing protein</fullName>
    </recommendedName>
</protein>
<evidence type="ECO:0000256" key="1">
    <source>
        <dbReference type="ARBA" id="ARBA00004123"/>
    </source>
</evidence>
<evidence type="ECO:0000256" key="4">
    <source>
        <dbReference type="SAM" id="MobiDB-lite"/>
    </source>
</evidence>
<dbReference type="GO" id="GO:0000976">
    <property type="term" value="F:transcription cis-regulatory region binding"/>
    <property type="evidence" value="ECO:0007669"/>
    <property type="project" value="InterPro"/>
</dbReference>
<keyword evidence="6" id="KW-1185">Reference proteome</keyword>
<dbReference type="Gene3D" id="1.20.5.170">
    <property type="match status" value="1"/>
</dbReference>
<dbReference type="CDD" id="cd14688">
    <property type="entry name" value="bZIP_YAP"/>
    <property type="match status" value="1"/>
</dbReference>
<dbReference type="InterPro" id="IPR046347">
    <property type="entry name" value="bZIP_sf"/>
</dbReference>
<feature type="coiled-coil region" evidence="3">
    <location>
        <begin position="129"/>
        <end position="156"/>
    </location>
</feature>
<dbReference type="EMBL" id="QEAP01000002">
    <property type="protein sequence ID" value="TPX78545.1"/>
    <property type="molecule type" value="Genomic_DNA"/>
</dbReference>
<evidence type="ECO:0000313" key="5">
    <source>
        <dbReference type="EMBL" id="TPX78545.1"/>
    </source>
</evidence>
<comment type="caution">
    <text evidence="5">The sequence shown here is derived from an EMBL/GenBank/DDBJ whole genome shotgun (WGS) entry which is preliminary data.</text>
</comment>
<dbReference type="Proteomes" id="UP000320333">
    <property type="component" value="Unassembled WGS sequence"/>
</dbReference>
<feature type="compositionally biased region" description="Basic and acidic residues" evidence="4">
    <location>
        <begin position="1"/>
        <end position="10"/>
    </location>
</feature>
<dbReference type="OrthoDB" id="2156895at2759"/>
<accession>A0A507FT36</accession>
<dbReference type="AlphaFoldDB" id="A0A507FT36"/>
<dbReference type="SUPFAM" id="SSF57959">
    <property type="entry name" value="Leucine zipper domain"/>
    <property type="match status" value="1"/>
</dbReference>
<evidence type="ECO:0008006" key="7">
    <source>
        <dbReference type="Google" id="ProtNLM"/>
    </source>
</evidence>
<proteinExistence type="predicted"/>
<keyword evidence="3" id="KW-0175">Coiled coil</keyword>
<dbReference type="InterPro" id="IPR050936">
    <property type="entry name" value="AP-1-like"/>
</dbReference>
<evidence type="ECO:0000256" key="3">
    <source>
        <dbReference type="SAM" id="Coils"/>
    </source>
</evidence>
<organism evidence="5 6">
    <name type="scientific">Chytriomyces confervae</name>
    <dbReference type="NCBI Taxonomy" id="246404"/>
    <lineage>
        <taxon>Eukaryota</taxon>
        <taxon>Fungi</taxon>
        <taxon>Fungi incertae sedis</taxon>
        <taxon>Chytridiomycota</taxon>
        <taxon>Chytridiomycota incertae sedis</taxon>
        <taxon>Chytridiomycetes</taxon>
        <taxon>Chytridiales</taxon>
        <taxon>Chytriomycetaceae</taxon>
        <taxon>Chytriomyces</taxon>
    </lineage>
</organism>
<feature type="region of interest" description="Disordered" evidence="4">
    <location>
        <begin position="1"/>
        <end position="38"/>
    </location>
</feature>
<name>A0A507FT36_9FUNG</name>
<dbReference type="PANTHER" id="PTHR40621">
    <property type="entry name" value="TRANSCRIPTION FACTOR KAPC-RELATED"/>
    <property type="match status" value="1"/>
</dbReference>
<evidence type="ECO:0000256" key="2">
    <source>
        <dbReference type="ARBA" id="ARBA00023242"/>
    </source>
</evidence>
<evidence type="ECO:0000313" key="6">
    <source>
        <dbReference type="Proteomes" id="UP000320333"/>
    </source>
</evidence>
<reference evidence="5 6" key="1">
    <citation type="journal article" date="2019" name="Sci. Rep.">
        <title>Comparative genomics of chytrid fungi reveal insights into the obligate biotrophic and pathogenic lifestyle of Synchytrium endobioticum.</title>
        <authorList>
            <person name="van de Vossenberg B.T.L.H."/>
            <person name="Warris S."/>
            <person name="Nguyen H.D.T."/>
            <person name="van Gent-Pelzer M.P.E."/>
            <person name="Joly D.L."/>
            <person name="van de Geest H.C."/>
            <person name="Bonants P.J.M."/>
            <person name="Smith D.S."/>
            <person name="Levesque C.A."/>
            <person name="van der Lee T.A.J."/>
        </authorList>
    </citation>
    <scope>NUCLEOTIDE SEQUENCE [LARGE SCALE GENOMIC DNA]</scope>
    <source>
        <strain evidence="5 6">CBS 675.73</strain>
    </source>
</reference>
<gene>
    <name evidence="5" type="ORF">CcCBS67573_g00118</name>
</gene>
<keyword evidence="2" id="KW-0539">Nucleus</keyword>
<dbReference type="GO" id="GO:0001228">
    <property type="term" value="F:DNA-binding transcription activator activity, RNA polymerase II-specific"/>
    <property type="evidence" value="ECO:0007669"/>
    <property type="project" value="TreeGrafter"/>
</dbReference>
<dbReference type="GO" id="GO:0090575">
    <property type="term" value="C:RNA polymerase II transcription regulator complex"/>
    <property type="evidence" value="ECO:0007669"/>
    <property type="project" value="TreeGrafter"/>
</dbReference>